<gene>
    <name evidence="3" type="ORF">Afil01_06180</name>
</gene>
<evidence type="ECO:0000313" key="3">
    <source>
        <dbReference type="EMBL" id="GLZ75811.1"/>
    </source>
</evidence>
<reference evidence="3" key="1">
    <citation type="submission" date="2023-03" db="EMBL/GenBank/DDBJ databases">
        <title>Actinorhabdospora filicis NBRC 111898.</title>
        <authorList>
            <person name="Ichikawa N."/>
            <person name="Sato H."/>
            <person name="Tonouchi N."/>
        </authorList>
    </citation>
    <scope>NUCLEOTIDE SEQUENCE</scope>
    <source>
        <strain evidence="3">NBRC 111898</strain>
    </source>
</reference>
<accession>A0A9W6SHX4</accession>
<keyword evidence="1" id="KW-0812">Transmembrane</keyword>
<organism evidence="3 4">
    <name type="scientific">Actinorhabdospora filicis</name>
    <dbReference type="NCBI Taxonomy" id="1785913"/>
    <lineage>
        <taxon>Bacteria</taxon>
        <taxon>Bacillati</taxon>
        <taxon>Actinomycetota</taxon>
        <taxon>Actinomycetes</taxon>
        <taxon>Micromonosporales</taxon>
        <taxon>Micromonosporaceae</taxon>
        <taxon>Actinorhabdospora</taxon>
    </lineage>
</organism>
<name>A0A9W6SHX4_9ACTN</name>
<sequence length="321" mass="35629">MTAPDPPAIAKQRSNILRKVLVTGVIGALGFGLTELVLPNGPWSWLSSVFLGSVAFVTQFLVDVERRLDSVERTYQKESSATRSLIHSDFSKINEAAKLSREMDGSGLPIDDIVRLIRSATHITPIVPQLVLDLARTEIARVSAILEDLARGGDVSYEGEDRDWLISLTRLAHHSIDAVSLDTVDVGTEHFLSSHIGRLYLTEQARSVRRGVRVRRVHVLNPLDPNPQALDQVTREQEQLGIEVRVLPPERRPRSTKALVDFIVFDGTLSYETTPASEQTEATPVIVDTRLVPDEQRVARRRQMFADLWDAAIPLGKAPLG</sequence>
<dbReference type="AlphaFoldDB" id="A0A9W6SHX4"/>
<dbReference type="Pfam" id="PF21806">
    <property type="entry name" value="DUF6879"/>
    <property type="match status" value="1"/>
</dbReference>
<proteinExistence type="predicted"/>
<feature type="transmembrane region" description="Helical" evidence="1">
    <location>
        <begin position="20"/>
        <end position="38"/>
    </location>
</feature>
<evidence type="ECO:0000256" key="1">
    <source>
        <dbReference type="SAM" id="Phobius"/>
    </source>
</evidence>
<feature type="domain" description="DUF6879" evidence="2">
    <location>
        <begin position="202"/>
        <end position="315"/>
    </location>
</feature>
<dbReference type="EMBL" id="BSTX01000001">
    <property type="protein sequence ID" value="GLZ75811.1"/>
    <property type="molecule type" value="Genomic_DNA"/>
</dbReference>
<evidence type="ECO:0000259" key="2">
    <source>
        <dbReference type="Pfam" id="PF21806"/>
    </source>
</evidence>
<dbReference type="InterPro" id="IPR049244">
    <property type="entry name" value="DUF6879"/>
</dbReference>
<keyword evidence="1" id="KW-0472">Membrane</keyword>
<evidence type="ECO:0000313" key="4">
    <source>
        <dbReference type="Proteomes" id="UP001165079"/>
    </source>
</evidence>
<protein>
    <recommendedName>
        <fullName evidence="2">DUF6879 domain-containing protein</fullName>
    </recommendedName>
</protein>
<keyword evidence="1" id="KW-1133">Transmembrane helix</keyword>
<dbReference type="RefSeq" id="WP_285661036.1">
    <property type="nucleotide sequence ID" value="NZ_BSTX01000001.1"/>
</dbReference>
<comment type="caution">
    <text evidence="3">The sequence shown here is derived from an EMBL/GenBank/DDBJ whole genome shotgun (WGS) entry which is preliminary data.</text>
</comment>
<keyword evidence="4" id="KW-1185">Reference proteome</keyword>
<dbReference type="Proteomes" id="UP001165079">
    <property type="component" value="Unassembled WGS sequence"/>
</dbReference>